<protein>
    <recommendedName>
        <fullName evidence="4">Par3/HAL N-terminal domain-containing protein</fullName>
    </recommendedName>
</protein>
<gene>
    <name evidence="5" type="ORF">PLEPLA_LOCUS26895</name>
</gene>
<evidence type="ECO:0000313" key="6">
    <source>
        <dbReference type="Proteomes" id="UP001153269"/>
    </source>
</evidence>
<dbReference type="GO" id="GO:0030010">
    <property type="term" value="P:establishment of cell polarity"/>
    <property type="evidence" value="ECO:0007669"/>
    <property type="project" value="TreeGrafter"/>
</dbReference>
<proteinExistence type="predicted"/>
<dbReference type="GO" id="GO:0008104">
    <property type="term" value="P:intracellular protein localization"/>
    <property type="evidence" value="ECO:0007669"/>
    <property type="project" value="TreeGrafter"/>
</dbReference>
<comment type="caution">
    <text evidence="5">The sequence shown here is derived from an EMBL/GenBank/DDBJ whole genome shotgun (WGS) entry which is preliminary data.</text>
</comment>
<keyword evidence="1" id="KW-0132">Cell division</keyword>
<dbReference type="Proteomes" id="UP001153269">
    <property type="component" value="Unassembled WGS sequence"/>
</dbReference>
<dbReference type="GO" id="GO:0007155">
    <property type="term" value="P:cell adhesion"/>
    <property type="evidence" value="ECO:0007669"/>
    <property type="project" value="TreeGrafter"/>
</dbReference>
<dbReference type="GO" id="GO:0005912">
    <property type="term" value="C:adherens junction"/>
    <property type="evidence" value="ECO:0007669"/>
    <property type="project" value="TreeGrafter"/>
</dbReference>
<dbReference type="EMBL" id="CADEAL010002224">
    <property type="protein sequence ID" value="CAB1439043.1"/>
    <property type="molecule type" value="Genomic_DNA"/>
</dbReference>
<organism evidence="5 6">
    <name type="scientific">Pleuronectes platessa</name>
    <name type="common">European plaice</name>
    <dbReference type="NCBI Taxonomy" id="8262"/>
    <lineage>
        <taxon>Eukaryota</taxon>
        <taxon>Metazoa</taxon>
        <taxon>Chordata</taxon>
        <taxon>Craniata</taxon>
        <taxon>Vertebrata</taxon>
        <taxon>Euteleostomi</taxon>
        <taxon>Actinopterygii</taxon>
        <taxon>Neopterygii</taxon>
        <taxon>Teleostei</taxon>
        <taxon>Neoteleostei</taxon>
        <taxon>Acanthomorphata</taxon>
        <taxon>Carangaria</taxon>
        <taxon>Pleuronectiformes</taxon>
        <taxon>Pleuronectoidei</taxon>
        <taxon>Pleuronectidae</taxon>
        <taxon>Pleuronectes</taxon>
    </lineage>
</organism>
<feature type="domain" description="Par3/HAL N-terminal" evidence="4">
    <location>
        <begin position="8"/>
        <end position="42"/>
    </location>
</feature>
<keyword evidence="2" id="KW-0677">Repeat</keyword>
<name>A0A9N7UVK2_PLEPL</name>
<dbReference type="PANTHER" id="PTHR16484">
    <property type="entry name" value="PARTITIONING DEFECTIVE 3 RELATED"/>
    <property type="match status" value="1"/>
</dbReference>
<dbReference type="GO" id="GO:0051660">
    <property type="term" value="P:establishment of centrosome localization"/>
    <property type="evidence" value="ECO:0007669"/>
    <property type="project" value="TreeGrafter"/>
</dbReference>
<dbReference type="InterPro" id="IPR052213">
    <property type="entry name" value="PAR3"/>
</dbReference>
<dbReference type="GO" id="GO:0035091">
    <property type="term" value="F:phosphatidylinositol binding"/>
    <property type="evidence" value="ECO:0007669"/>
    <property type="project" value="TreeGrafter"/>
</dbReference>
<dbReference type="GO" id="GO:0000226">
    <property type="term" value="P:microtubule cytoskeleton organization"/>
    <property type="evidence" value="ECO:0007669"/>
    <property type="project" value="TreeGrafter"/>
</dbReference>
<evidence type="ECO:0000256" key="2">
    <source>
        <dbReference type="ARBA" id="ARBA00022737"/>
    </source>
</evidence>
<dbReference type="Gene3D" id="3.10.20.90">
    <property type="entry name" value="Phosphatidylinositol 3-kinase Catalytic Subunit, Chain A, domain 1"/>
    <property type="match status" value="1"/>
</dbReference>
<dbReference type="GO" id="GO:0051301">
    <property type="term" value="P:cell division"/>
    <property type="evidence" value="ECO:0007669"/>
    <property type="project" value="UniProtKB-KW"/>
</dbReference>
<dbReference type="AlphaFoldDB" id="A0A9N7UVK2"/>
<evidence type="ECO:0000259" key="4">
    <source>
        <dbReference type="Pfam" id="PF12053"/>
    </source>
</evidence>
<dbReference type="GO" id="GO:0005938">
    <property type="term" value="C:cell cortex"/>
    <property type="evidence" value="ECO:0007669"/>
    <property type="project" value="TreeGrafter"/>
</dbReference>
<reference evidence="5" key="1">
    <citation type="submission" date="2020-03" db="EMBL/GenBank/DDBJ databases">
        <authorList>
            <person name="Weist P."/>
        </authorList>
    </citation>
    <scope>NUCLEOTIDE SEQUENCE</scope>
</reference>
<evidence type="ECO:0000256" key="1">
    <source>
        <dbReference type="ARBA" id="ARBA00022618"/>
    </source>
</evidence>
<dbReference type="GO" id="GO:0045197">
    <property type="term" value="P:establishment or maintenance of epithelial cell apical/basal polarity"/>
    <property type="evidence" value="ECO:0007669"/>
    <property type="project" value="TreeGrafter"/>
</dbReference>
<dbReference type="Pfam" id="PF12053">
    <property type="entry name" value="Par3_HAL_N_term"/>
    <property type="match status" value="1"/>
</dbReference>
<dbReference type="InterPro" id="IPR021922">
    <property type="entry name" value="Par3/HAL_N"/>
</dbReference>
<keyword evidence="3" id="KW-0131">Cell cycle</keyword>
<keyword evidence="6" id="KW-1185">Reference proteome</keyword>
<dbReference type="PANTHER" id="PTHR16484:SF10">
    <property type="entry name" value="PARTITIONING DEFECTIVE 3 HOMOLOG"/>
    <property type="match status" value="1"/>
</dbReference>
<evidence type="ECO:0000313" key="5">
    <source>
        <dbReference type="EMBL" id="CAB1439043.1"/>
    </source>
</evidence>
<evidence type="ECO:0000256" key="3">
    <source>
        <dbReference type="ARBA" id="ARBA00023306"/>
    </source>
</evidence>
<sequence length="75" mass="8696">MVDGPYSEDVSYWVQVHRLEHGDGGILDLDDMLCDVVDDKDRSRCTLPGHEAWRILQWHLSTTVWHPSTVYSNLQ</sequence>
<accession>A0A9N7UVK2</accession>
<dbReference type="GO" id="GO:0016324">
    <property type="term" value="C:apical plasma membrane"/>
    <property type="evidence" value="ECO:0007669"/>
    <property type="project" value="TreeGrafter"/>
</dbReference>
<dbReference type="GO" id="GO:0043296">
    <property type="term" value="C:apical junction complex"/>
    <property type="evidence" value="ECO:0007669"/>
    <property type="project" value="TreeGrafter"/>
</dbReference>